<keyword evidence="1" id="KW-0812">Transmembrane</keyword>
<evidence type="ECO:0000256" key="1">
    <source>
        <dbReference type="SAM" id="Phobius"/>
    </source>
</evidence>
<dbReference type="EMBL" id="CP000113">
    <property type="protein sequence ID" value="ABF88478.1"/>
    <property type="molecule type" value="Genomic_DNA"/>
</dbReference>
<gene>
    <name evidence="2" type="ordered locus">MXAN_5395</name>
</gene>
<protein>
    <submittedName>
        <fullName evidence="2">Uncharacterized protein</fullName>
    </submittedName>
</protein>
<dbReference type="STRING" id="246197.MXAN_5395"/>
<dbReference type="AlphaFoldDB" id="Q1D1D1"/>
<feature type="transmembrane region" description="Helical" evidence="1">
    <location>
        <begin position="23"/>
        <end position="43"/>
    </location>
</feature>
<keyword evidence="3" id="KW-1185">Reference proteome</keyword>
<dbReference type="GeneID" id="51987702"/>
<accession>Q1D1D1</accession>
<evidence type="ECO:0000313" key="3">
    <source>
        <dbReference type="Proteomes" id="UP000002402"/>
    </source>
</evidence>
<keyword evidence="1" id="KW-1133">Transmembrane helix</keyword>
<dbReference type="Proteomes" id="UP000002402">
    <property type="component" value="Chromosome"/>
</dbReference>
<evidence type="ECO:0000313" key="2">
    <source>
        <dbReference type="EMBL" id="ABF88478.1"/>
    </source>
</evidence>
<organism evidence="2 3">
    <name type="scientific">Myxococcus xanthus (strain DK1622)</name>
    <dbReference type="NCBI Taxonomy" id="246197"/>
    <lineage>
        <taxon>Bacteria</taxon>
        <taxon>Pseudomonadati</taxon>
        <taxon>Myxococcota</taxon>
        <taxon>Myxococcia</taxon>
        <taxon>Myxococcales</taxon>
        <taxon>Cystobacterineae</taxon>
        <taxon>Myxococcaceae</taxon>
        <taxon>Myxococcus</taxon>
    </lineage>
</organism>
<dbReference type="RefSeq" id="WP_011555357.1">
    <property type="nucleotide sequence ID" value="NC_008095.1"/>
</dbReference>
<keyword evidence="1" id="KW-0472">Membrane</keyword>
<name>Q1D1D1_MYXXD</name>
<dbReference type="EnsemblBacteria" id="ABF88478">
    <property type="protein sequence ID" value="ABF88478"/>
    <property type="gene ID" value="MXAN_5395"/>
</dbReference>
<reference evidence="2 3" key="1">
    <citation type="journal article" date="2006" name="Proc. Natl. Acad. Sci. U.S.A.">
        <title>Evolution of sensory complexity recorded in a myxobacterial genome.</title>
        <authorList>
            <person name="Goldman B.S."/>
            <person name="Nierman W.C."/>
            <person name="Kaiser D."/>
            <person name="Slater S.C."/>
            <person name="Durkin A.S."/>
            <person name="Eisen J.A."/>
            <person name="Ronning C.M."/>
            <person name="Barbazuk W.B."/>
            <person name="Blanchard M."/>
            <person name="Field C."/>
            <person name="Halling C."/>
            <person name="Hinkle G."/>
            <person name="Iartchuk O."/>
            <person name="Kim H.S."/>
            <person name="Mackenzie C."/>
            <person name="Madupu R."/>
            <person name="Miller N."/>
            <person name="Shvartsbeyn A."/>
            <person name="Sullivan S.A."/>
            <person name="Vaudin M."/>
            <person name="Wiegand R."/>
            <person name="Kaplan H.B."/>
        </authorList>
    </citation>
    <scope>NUCLEOTIDE SEQUENCE [LARGE SCALE GENOMIC DNA]</scope>
    <source>
        <strain evidence="3">DK1622</strain>
    </source>
</reference>
<sequence>MLLEPEPGLAAVGPVGFWLANSLGPTLALVIAVGWPALLGVLTTRRAARNLAKADLVG</sequence>
<proteinExistence type="predicted"/>
<dbReference type="KEGG" id="mxa:MXAN_5395"/>
<dbReference type="HOGENOM" id="CLU_2974664_0_0_7"/>